<dbReference type="Pfam" id="PF00440">
    <property type="entry name" value="TetR_N"/>
    <property type="match status" value="1"/>
</dbReference>
<gene>
    <name evidence="5" type="ORF">GCM10017600_71920</name>
</gene>
<feature type="compositionally biased region" description="Basic and acidic residues" evidence="3">
    <location>
        <begin position="11"/>
        <end position="22"/>
    </location>
</feature>
<dbReference type="Proteomes" id="UP001143474">
    <property type="component" value="Unassembled WGS sequence"/>
</dbReference>
<evidence type="ECO:0000256" key="3">
    <source>
        <dbReference type="SAM" id="MobiDB-lite"/>
    </source>
</evidence>
<dbReference type="Gene3D" id="1.10.357.10">
    <property type="entry name" value="Tetracycline Repressor, domain 2"/>
    <property type="match status" value="1"/>
</dbReference>
<keyword evidence="1 2" id="KW-0238">DNA-binding</keyword>
<dbReference type="InterPro" id="IPR036271">
    <property type="entry name" value="Tet_transcr_reg_TetR-rel_C_sf"/>
</dbReference>
<feature type="DNA-binding region" description="H-T-H motif" evidence="2">
    <location>
        <begin position="45"/>
        <end position="64"/>
    </location>
</feature>
<protein>
    <submittedName>
        <fullName evidence="5">TetR family transcriptional regulator</fullName>
    </submittedName>
</protein>
<evidence type="ECO:0000259" key="4">
    <source>
        <dbReference type="PROSITE" id="PS50977"/>
    </source>
</evidence>
<dbReference type="InterPro" id="IPR009057">
    <property type="entry name" value="Homeodomain-like_sf"/>
</dbReference>
<feature type="domain" description="HTH tetR-type" evidence="4">
    <location>
        <begin position="22"/>
        <end position="82"/>
    </location>
</feature>
<dbReference type="InterPro" id="IPR001647">
    <property type="entry name" value="HTH_TetR"/>
</dbReference>
<dbReference type="Pfam" id="PF17920">
    <property type="entry name" value="TetR_C_16"/>
    <property type="match status" value="1"/>
</dbReference>
<evidence type="ECO:0000256" key="1">
    <source>
        <dbReference type="ARBA" id="ARBA00023125"/>
    </source>
</evidence>
<accession>A0A9W6MH00</accession>
<comment type="caution">
    <text evidence="5">The sequence shown here is derived from an EMBL/GenBank/DDBJ whole genome shotgun (WGS) entry which is preliminary data.</text>
</comment>
<reference evidence="5" key="1">
    <citation type="journal article" date="2014" name="Int. J. Syst. Evol. Microbiol.">
        <title>Complete genome sequence of Corynebacterium casei LMG S-19264T (=DSM 44701T), isolated from a smear-ripened cheese.</title>
        <authorList>
            <consortium name="US DOE Joint Genome Institute (JGI-PGF)"/>
            <person name="Walter F."/>
            <person name="Albersmeier A."/>
            <person name="Kalinowski J."/>
            <person name="Ruckert C."/>
        </authorList>
    </citation>
    <scope>NUCLEOTIDE SEQUENCE</scope>
    <source>
        <strain evidence="5">VKM Ac-2007</strain>
    </source>
</reference>
<keyword evidence="6" id="KW-1185">Reference proteome</keyword>
<proteinExistence type="predicted"/>
<dbReference type="InterPro" id="IPR050109">
    <property type="entry name" value="HTH-type_TetR-like_transc_reg"/>
</dbReference>
<evidence type="ECO:0000313" key="5">
    <source>
        <dbReference type="EMBL" id="GLK13781.1"/>
    </source>
</evidence>
<organism evidence="5 6">
    <name type="scientific">Streptosporangium carneum</name>
    <dbReference type="NCBI Taxonomy" id="47481"/>
    <lineage>
        <taxon>Bacteria</taxon>
        <taxon>Bacillati</taxon>
        <taxon>Actinomycetota</taxon>
        <taxon>Actinomycetes</taxon>
        <taxon>Streptosporangiales</taxon>
        <taxon>Streptosporangiaceae</taxon>
        <taxon>Streptosporangium</taxon>
    </lineage>
</organism>
<dbReference type="SUPFAM" id="SSF46689">
    <property type="entry name" value="Homeodomain-like"/>
    <property type="match status" value="1"/>
</dbReference>
<dbReference type="EMBL" id="BSEV01000025">
    <property type="protein sequence ID" value="GLK13781.1"/>
    <property type="molecule type" value="Genomic_DNA"/>
</dbReference>
<dbReference type="AlphaFoldDB" id="A0A9W6MH00"/>
<dbReference type="Gene3D" id="1.10.10.60">
    <property type="entry name" value="Homeodomain-like"/>
    <property type="match status" value="1"/>
</dbReference>
<dbReference type="GO" id="GO:0000976">
    <property type="term" value="F:transcription cis-regulatory region binding"/>
    <property type="evidence" value="ECO:0007669"/>
    <property type="project" value="TreeGrafter"/>
</dbReference>
<reference evidence="5" key="2">
    <citation type="submission" date="2023-01" db="EMBL/GenBank/DDBJ databases">
        <authorList>
            <person name="Sun Q."/>
            <person name="Evtushenko L."/>
        </authorList>
    </citation>
    <scope>NUCLEOTIDE SEQUENCE</scope>
    <source>
        <strain evidence="5">VKM Ac-2007</strain>
    </source>
</reference>
<sequence length="209" mass="22520">MSEPGPPTSPAERRTSRTEQRLRTQERILTVARAMFAESGYERTTIRAVATRAEVDPRLVTHYFGSKRELFNRAAYLLPDATAGGSPAHVAESLLGSLHARLEREPTASLAVLRSMMTHPEAAEHLRTAAADQSARIGDAIDAQDAQLRAALIEAVILGVVVGRHQIELPGLRDAAPDQVVDLVRPFFHALTTGTPPTPATAPAPQDSP</sequence>
<dbReference type="SUPFAM" id="SSF48498">
    <property type="entry name" value="Tetracyclin repressor-like, C-terminal domain"/>
    <property type="match status" value="1"/>
</dbReference>
<dbReference type="PRINTS" id="PR00455">
    <property type="entry name" value="HTHTETR"/>
</dbReference>
<dbReference type="PANTHER" id="PTHR30055:SF235">
    <property type="entry name" value="TRANSCRIPTIONAL REGULATORY PROTEIN"/>
    <property type="match status" value="1"/>
</dbReference>
<dbReference type="RefSeq" id="WP_271222048.1">
    <property type="nucleotide sequence ID" value="NZ_BAAAVD010000083.1"/>
</dbReference>
<name>A0A9W6MH00_9ACTN</name>
<dbReference type="PANTHER" id="PTHR30055">
    <property type="entry name" value="HTH-TYPE TRANSCRIPTIONAL REGULATOR RUTR"/>
    <property type="match status" value="1"/>
</dbReference>
<dbReference type="PROSITE" id="PS50977">
    <property type="entry name" value="HTH_TETR_2"/>
    <property type="match status" value="1"/>
</dbReference>
<evidence type="ECO:0000313" key="6">
    <source>
        <dbReference type="Proteomes" id="UP001143474"/>
    </source>
</evidence>
<feature type="region of interest" description="Disordered" evidence="3">
    <location>
        <begin position="1"/>
        <end position="22"/>
    </location>
</feature>
<evidence type="ECO:0000256" key="2">
    <source>
        <dbReference type="PROSITE-ProRule" id="PRU00335"/>
    </source>
</evidence>
<dbReference type="InterPro" id="IPR041678">
    <property type="entry name" value="TetR_C_16"/>
</dbReference>
<dbReference type="GO" id="GO:0003700">
    <property type="term" value="F:DNA-binding transcription factor activity"/>
    <property type="evidence" value="ECO:0007669"/>
    <property type="project" value="TreeGrafter"/>
</dbReference>